<dbReference type="Proteomes" id="UP000177140">
    <property type="component" value="Unassembled WGS sequence"/>
</dbReference>
<dbReference type="Gene3D" id="3.40.50.10490">
    <property type="entry name" value="Glucose-6-phosphate isomerase like protein, domain 1"/>
    <property type="match status" value="1"/>
</dbReference>
<evidence type="ECO:0000256" key="6">
    <source>
        <dbReference type="RuleBase" id="RU003631"/>
    </source>
</evidence>
<dbReference type="PRINTS" id="PR00395">
    <property type="entry name" value="RIBOSOMALS2"/>
</dbReference>
<accession>A0A1G2QLU6</accession>
<dbReference type="Gene3D" id="1.10.287.610">
    <property type="entry name" value="Helix hairpin bin"/>
    <property type="match status" value="1"/>
</dbReference>
<keyword evidence="3 5" id="KW-0687">Ribonucleoprotein</keyword>
<comment type="caution">
    <text evidence="7">The sequence shown here is derived from an EMBL/GenBank/DDBJ whole genome shotgun (WGS) entry which is preliminary data.</text>
</comment>
<evidence type="ECO:0000256" key="1">
    <source>
        <dbReference type="ARBA" id="ARBA00006242"/>
    </source>
</evidence>
<dbReference type="GO" id="GO:0006412">
    <property type="term" value="P:translation"/>
    <property type="evidence" value="ECO:0007669"/>
    <property type="project" value="UniProtKB-UniRule"/>
</dbReference>
<protein>
    <recommendedName>
        <fullName evidence="4 5">Small ribosomal subunit protein uS2</fullName>
    </recommendedName>
</protein>
<evidence type="ECO:0000256" key="5">
    <source>
        <dbReference type="HAMAP-Rule" id="MF_00291"/>
    </source>
</evidence>
<sequence length="253" mass="28274">MSTDIKDQKQESKESLVKEMFRAGVHYGYSRKGRHPSVKSFIFGYKNRGAIIDIEKTVDELDKVLDFVRGLARDRKQILFVGTKPEARETVEKIAKQIDMPFVNLRWIGGSLTNFKEIRKRIAKLADWKDKGEKGELAVYTKKERLLISREVEDLERLFGGITNMPKTPAAMFVIDPKKEQIAVDEARVMKVPVIALSNSDCNINGLAYPLVANDASGTSINFFLQQIALAYKEGLLASVAPVVAPATTPSAQ</sequence>
<proteinExistence type="inferred from homology"/>
<keyword evidence="2 5" id="KW-0689">Ribosomal protein</keyword>
<dbReference type="SUPFAM" id="SSF52313">
    <property type="entry name" value="Ribosomal protein S2"/>
    <property type="match status" value="1"/>
</dbReference>
<evidence type="ECO:0000313" key="8">
    <source>
        <dbReference type="Proteomes" id="UP000177140"/>
    </source>
</evidence>
<dbReference type="EMBL" id="MHTM01000034">
    <property type="protein sequence ID" value="OHA61560.1"/>
    <property type="molecule type" value="Genomic_DNA"/>
</dbReference>
<dbReference type="GO" id="GO:0003735">
    <property type="term" value="F:structural constituent of ribosome"/>
    <property type="evidence" value="ECO:0007669"/>
    <property type="project" value="InterPro"/>
</dbReference>
<evidence type="ECO:0000256" key="4">
    <source>
        <dbReference type="ARBA" id="ARBA00035256"/>
    </source>
</evidence>
<dbReference type="PANTHER" id="PTHR12534:SF0">
    <property type="entry name" value="SMALL RIBOSOMAL SUBUNIT PROTEIN US2M"/>
    <property type="match status" value="1"/>
</dbReference>
<evidence type="ECO:0000256" key="2">
    <source>
        <dbReference type="ARBA" id="ARBA00022980"/>
    </source>
</evidence>
<dbReference type="PANTHER" id="PTHR12534">
    <property type="entry name" value="30S RIBOSOMAL PROTEIN S2 PROKARYOTIC AND ORGANELLAR"/>
    <property type="match status" value="1"/>
</dbReference>
<organism evidence="7 8">
    <name type="scientific">Candidatus Vogelbacteria bacterium RIFOXYD2_FULL_44_9</name>
    <dbReference type="NCBI Taxonomy" id="1802441"/>
    <lineage>
        <taxon>Bacteria</taxon>
        <taxon>Candidatus Vogeliibacteriota</taxon>
    </lineage>
</organism>
<dbReference type="CDD" id="cd01425">
    <property type="entry name" value="RPS2"/>
    <property type="match status" value="1"/>
</dbReference>
<comment type="similarity">
    <text evidence="1 5 6">Belongs to the universal ribosomal protein uS2 family.</text>
</comment>
<dbReference type="NCBIfam" id="TIGR01011">
    <property type="entry name" value="rpsB_bact"/>
    <property type="match status" value="1"/>
</dbReference>
<dbReference type="HAMAP" id="MF_00291_B">
    <property type="entry name" value="Ribosomal_uS2_B"/>
    <property type="match status" value="1"/>
</dbReference>
<dbReference type="InterPro" id="IPR018130">
    <property type="entry name" value="Ribosomal_uS2_CS"/>
</dbReference>
<dbReference type="PROSITE" id="PS00963">
    <property type="entry name" value="RIBOSOMAL_S2_2"/>
    <property type="match status" value="1"/>
</dbReference>
<evidence type="ECO:0000256" key="3">
    <source>
        <dbReference type="ARBA" id="ARBA00023274"/>
    </source>
</evidence>
<dbReference type="InterPro" id="IPR005706">
    <property type="entry name" value="Ribosomal_uS2_bac/mit/plastid"/>
</dbReference>
<dbReference type="AlphaFoldDB" id="A0A1G2QLU6"/>
<gene>
    <name evidence="5" type="primary">rpsB</name>
    <name evidence="7" type="ORF">A2556_00295</name>
</gene>
<evidence type="ECO:0000313" key="7">
    <source>
        <dbReference type="EMBL" id="OHA61560.1"/>
    </source>
</evidence>
<dbReference type="Pfam" id="PF00318">
    <property type="entry name" value="Ribosomal_S2"/>
    <property type="match status" value="1"/>
</dbReference>
<dbReference type="InterPro" id="IPR023591">
    <property type="entry name" value="Ribosomal_uS2_flav_dom_sf"/>
</dbReference>
<reference evidence="7 8" key="1">
    <citation type="journal article" date="2016" name="Nat. Commun.">
        <title>Thousands of microbial genomes shed light on interconnected biogeochemical processes in an aquifer system.</title>
        <authorList>
            <person name="Anantharaman K."/>
            <person name="Brown C.T."/>
            <person name="Hug L.A."/>
            <person name="Sharon I."/>
            <person name="Castelle C.J."/>
            <person name="Probst A.J."/>
            <person name="Thomas B.C."/>
            <person name="Singh A."/>
            <person name="Wilkins M.J."/>
            <person name="Karaoz U."/>
            <person name="Brodie E.L."/>
            <person name="Williams K.H."/>
            <person name="Hubbard S.S."/>
            <person name="Banfield J.F."/>
        </authorList>
    </citation>
    <scope>NUCLEOTIDE SEQUENCE [LARGE SCALE GENOMIC DNA]</scope>
</reference>
<dbReference type="GO" id="GO:0022627">
    <property type="term" value="C:cytosolic small ribosomal subunit"/>
    <property type="evidence" value="ECO:0007669"/>
    <property type="project" value="TreeGrafter"/>
</dbReference>
<dbReference type="InterPro" id="IPR001865">
    <property type="entry name" value="Ribosomal_uS2"/>
</dbReference>
<name>A0A1G2QLU6_9BACT</name>